<keyword evidence="2" id="KW-1185">Reference proteome</keyword>
<dbReference type="AlphaFoldDB" id="A0A1I8GYM4"/>
<dbReference type="WBParaSite" id="maker-uti_cns_0003537-snap-gene-0.9-mRNA-1">
    <property type="protein sequence ID" value="maker-uti_cns_0003537-snap-gene-0.9-mRNA-1"/>
    <property type="gene ID" value="maker-uti_cns_0003537-snap-gene-0.9"/>
</dbReference>
<name>A0A1I8GYM4_9PLAT</name>
<evidence type="ECO:0000313" key="2">
    <source>
        <dbReference type="Proteomes" id="UP000095280"/>
    </source>
</evidence>
<evidence type="ECO:0000313" key="3">
    <source>
        <dbReference type="WBParaSite" id="maker-uti_cns_0003537-snap-gene-0.9-mRNA-1"/>
    </source>
</evidence>
<protein>
    <submittedName>
        <fullName evidence="3">SFM domain-containing protein</fullName>
    </submittedName>
</protein>
<organism evidence="2 3">
    <name type="scientific">Macrostomum lignano</name>
    <dbReference type="NCBI Taxonomy" id="282301"/>
    <lineage>
        <taxon>Eukaryota</taxon>
        <taxon>Metazoa</taxon>
        <taxon>Spiralia</taxon>
        <taxon>Lophotrochozoa</taxon>
        <taxon>Platyhelminthes</taxon>
        <taxon>Rhabditophora</taxon>
        <taxon>Macrostomorpha</taxon>
        <taxon>Macrostomida</taxon>
        <taxon>Macrostomidae</taxon>
        <taxon>Macrostomum</taxon>
    </lineage>
</organism>
<dbReference type="Proteomes" id="UP000095280">
    <property type="component" value="Unplaced"/>
</dbReference>
<feature type="region of interest" description="Disordered" evidence="1">
    <location>
        <begin position="1"/>
        <end position="29"/>
    </location>
</feature>
<evidence type="ECO:0000256" key="1">
    <source>
        <dbReference type="SAM" id="MobiDB-lite"/>
    </source>
</evidence>
<accession>A0A1I8GYM4</accession>
<sequence length="125" mass="14007">MPLFSAKASSEPSEPKPPHQPALSGGALPRRIYSEKEIEDKIMSLPRELQMKTLGVYQRIGKLEASSALSHLRMAREDIQHLDARATDDEGPADPARFHTVVSFRRPAMEAQSQRLKLEDETELS</sequence>
<reference evidence="3" key="1">
    <citation type="submission" date="2016-11" db="UniProtKB">
        <authorList>
            <consortium name="WormBaseParasite"/>
        </authorList>
    </citation>
    <scope>IDENTIFICATION</scope>
</reference>
<proteinExistence type="predicted"/>
<feature type="compositionally biased region" description="Low complexity" evidence="1">
    <location>
        <begin position="1"/>
        <end position="12"/>
    </location>
</feature>